<gene>
    <name evidence="1" type="ORF">So717_42660</name>
</gene>
<evidence type="ECO:0000313" key="1">
    <source>
        <dbReference type="EMBL" id="GFE52513.1"/>
    </source>
</evidence>
<organism evidence="1 2">
    <name type="scientific">Roseobacter cerasinus</name>
    <dbReference type="NCBI Taxonomy" id="2602289"/>
    <lineage>
        <taxon>Bacteria</taxon>
        <taxon>Pseudomonadati</taxon>
        <taxon>Pseudomonadota</taxon>
        <taxon>Alphaproteobacteria</taxon>
        <taxon>Rhodobacterales</taxon>
        <taxon>Roseobacteraceae</taxon>
        <taxon>Roseobacter</taxon>
    </lineage>
</organism>
<keyword evidence="2" id="KW-1185">Reference proteome</keyword>
<dbReference type="Gene3D" id="3.60.21.10">
    <property type="match status" value="1"/>
</dbReference>
<comment type="caution">
    <text evidence="1">The sequence shown here is derived from an EMBL/GenBank/DDBJ whole genome shotgun (WGS) entry which is preliminary data.</text>
</comment>
<dbReference type="InterPro" id="IPR029052">
    <property type="entry name" value="Metallo-depent_PP-like"/>
</dbReference>
<dbReference type="AlphaFoldDB" id="A0A640VWJ3"/>
<proteinExistence type="predicted"/>
<protein>
    <submittedName>
        <fullName evidence="1">Uncharacterized protein</fullName>
    </submittedName>
</protein>
<reference evidence="1 2" key="1">
    <citation type="submission" date="2019-12" db="EMBL/GenBank/DDBJ databases">
        <title>Roseobacter cerasinus sp. nov., isolated from seawater around aquaculture.</title>
        <authorList>
            <person name="Muramatsu S."/>
            <person name="Takabe Y."/>
            <person name="Mori K."/>
            <person name="Takaichi S."/>
            <person name="Hanada S."/>
        </authorList>
    </citation>
    <scope>NUCLEOTIDE SEQUENCE [LARGE SCALE GENOMIC DNA]</scope>
    <source>
        <strain evidence="1 2">AI77</strain>
    </source>
</reference>
<dbReference type="Proteomes" id="UP000436522">
    <property type="component" value="Unassembled WGS sequence"/>
</dbReference>
<name>A0A640VWJ3_9RHOB</name>
<evidence type="ECO:0000313" key="2">
    <source>
        <dbReference type="Proteomes" id="UP000436522"/>
    </source>
</evidence>
<dbReference type="EMBL" id="BLIV01000014">
    <property type="protein sequence ID" value="GFE52513.1"/>
    <property type="molecule type" value="Genomic_DNA"/>
</dbReference>
<accession>A0A640VWJ3</accession>
<sequence length="72" mass="8049">MKFCDRPFSSVEEMDAVLIANMCDRVQEDDDLRIIGDFAFGPKSKDAGYLTCAYPFVFQRVSEPVGVIASVH</sequence>